<dbReference type="Proteomes" id="UP001523216">
    <property type="component" value="Unassembled WGS sequence"/>
</dbReference>
<feature type="binding site" evidence="6">
    <location>
        <position position="94"/>
    </location>
    <ligand>
        <name>Fe cation</name>
        <dbReference type="ChEBI" id="CHEBI:24875"/>
    </ligand>
</feature>
<dbReference type="HAMAP" id="MF_00163">
    <property type="entry name" value="Pep_deformylase"/>
    <property type="match status" value="1"/>
</dbReference>
<dbReference type="PANTHER" id="PTHR10458:SF2">
    <property type="entry name" value="PEPTIDE DEFORMYLASE, MITOCHONDRIAL"/>
    <property type="match status" value="1"/>
</dbReference>
<dbReference type="Pfam" id="PF01327">
    <property type="entry name" value="Pep_deformylase"/>
    <property type="match status" value="1"/>
</dbReference>
<evidence type="ECO:0000256" key="3">
    <source>
        <dbReference type="ARBA" id="ARBA00022801"/>
    </source>
</evidence>
<dbReference type="InterPro" id="IPR036821">
    <property type="entry name" value="Peptide_deformylase_sf"/>
</dbReference>
<keyword evidence="4 6" id="KW-0648">Protein biosynthesis</keyword>
<dbReference type="EMBL" id="JAMQOL010000093">
    <property type="protein sequence ID" value="MCM4085062.1"/>
    <property type="molecule type" value="Genomic_DNA"/>
</dbReference>
<keyword evidence="2 6" id="KW-0479">Metal-binding</keyword>
<dbReference type="RefSeq" id="WP_251804797.1">
    <property type="nucleotide sequence ID" value="NZ_JAMQOL010000093.1"/>
</dbReference>
<dbReference type="Gene3D" id="3.90.45.10">
    <property type="entry name" value="Peptide deformylase"/>
    <property type="match status" value="1"/>
</dbReference>
<comment type="function">
    <text evidence="6">Removes the formyl group from the N-terminal Met of newly synthesized proteins. Requires at least a dipeptide for an efficient rate of reaction. N-terminal L-methionine is a prerequisite for activity but the enzyme has broad specificity at other positions.</text>
</comment>
<feature type="binding site" evidence="6">
    <location>
        <position position="136"/>
    </location>
    <ligand>
        <name>Fe cation</name>
        <dbReference type="ChEBI" id="CHEBI:24875"/>
    </ligand>
</feature>
<organism evidence="7 8">
    <name type="scientific">Paractinoplanes hotanensis</name>
    <dbReference type="NCBI Taxonomy" id="2906497"/>
    <lineage>
        <taxon>Bacteria</taxon>
        <taxon>Bacillati</taxon>
        <taxon>Actinomycetota</taxon>
        <taxon>Actinomycetes</taxon>
        <taxon>Micromonosporales</taxon>
        <taxon>Micromonosporaceae</taxon>
        <taxon>Paractinoplanes</taxon>
    </lineage>
</organism>
<evidence type="ECO:0000256" key="5">
    <source>
        <dbReference type="ARBA" id="ARBA00023004"/>
    </source>
</evidence>
<gene>
    <name evidence="6 7" type="primary">def</name>
    <name evidence="7" type="ORF">LXN57_46800</name>
</gene>
<keyword evidence="8" id="KW-1185">Reference proteome</keyword>
<keyword evidence="3 6" id="KW-0378">Hydrolase</keyword>
<evidence type="ECO:0000256" key="2">
    <source>
        <dbReference type="ARBA" id="ARBA00022723"/>
    </source>
</evidence>
<evidence type="ECO:0000313" key="7">
    <source>
        <dbReference type="EMBL" id="MCM4085062.1"/>
    </source>
</evidence>
<dbReference type="NCBIfam" id="NF001159">
    <property type="entry name" value="PRK00150.1-3"/>
    <property type="match status" value="1"/>
</dbReference>
<keyword evidence="5 6" id="KW-0408">Iron</keyword>
<name>A0ABT0YG62_9ACTN</name>
<proteinExistence type="inferred from homology"/>
<evidence type="ECO:0000256" key="4">
    <source>
        <dbReference type="ARBA" id="ARBA00022917"/>
    </source>
</evidence>
<dbReference type="SUPFAM" id="SSF56420">
    <property type="entry name" value="Peptide deformylase"/>
    <property type="match status" value="1"/>
</dbReference>
<dbReference type="InterPro" id="IPR023635">
    <property type="entry name" value="Peptide_deformylase"/>
</dbReference>
<comment type="catalytic activity">
    <reaction evidence="6">
        <text>N-terminal N-formyl-L-methionyl-[peptide] + H2O = N-terminal L-methionyl-[peptide] + formate</text>
        <dbReference type="Rhea" id="RHEA:24420"/>
        <dbReference type="Rhea" id="RHEA-COMP:10639"/>
        <dbReference type="Rhea" id="RHEA-COMP:10640"/>
        <dbReference type="ChEBI" id="CHEBI:15377"/>
        <dbReference type="ChEBI" id="CHEBI:15740"/>
        <dbReference type="ChEBI" id="CHEBI:49298"/>
        <dbReference type="ChEBI" id="CHEBI:64731"/>
        <dbReference type="EC" id="3.5.1.88"/>
    </reaction>
</comment>
<dbReference type="PRINTS" id="PR01576">
    <property type="entry name" value="PDEFORMYLASE"/>
</dbReference>
<accession>A0ABT0YG62</accession>
<evidence type="ECO:0000256" key="1">
    <source>
        <dbReference type="ARBA" id="ARBA00010759"/>
    </source>
</evidence>
<dbReference type="CDD" id="cd00487">
    <property type="entry name" value="Pep_deformylase"/>
    <property type="match status" value="1"/>
</dbReference>
<evidence type="ECO:0000313" key="8">
    <source>
        <dbReference type="Proteomes" id="UP001523216"/>
    </source>
</evidence>
<comment type="cofactor">
    <cofactor evidence="6">
        <name>Fe(2+)</name>
        <dbReference type="ChEBI" id="CHEBI:29033"/>
    </cofactor>
    <text evidence="6">Binds 1 Fe(2+) ion.</text>
</comment>
<comment type="similarity">
    <text evidence="1 6">Belongs to the polypeptide deformylase family.</text>
</comment>
<dbReference type="NCBIfam" id="TIGR00079">
    <property type="entry name" value="pept_deformyl"/>
    <property type="match status" value="1"/>
</dbReference>
<evidence type="ECO:0000256" key="6">
    <source>
        <dbReference type="HAMAP-Rule" id="MF_00163"/>
    </source>
</evidence>
<dbReference type="GO" id="GO:0042586">
    <property type="term" value="F:peptide deformylase activity"/>
    <property type="evidence" value="ECO:0007669"/>
    <property type="project" value="UniProtKB-EC"/>
</dbReference>
<dbReference type="EC" id="3.5.1.88" evidence="6"/>
<comment type="caution">
    <text evidence="7">The sequence shown here is derived from an EMBL/GenBank/DDBJ whole genome shotgun (WGS) entry which is preliminary data.</text>
</comment>
<feature type="binding site" evidence="6">
    <location>
        <position position="140"/>
    </location>
    <ligand>
        <name>Fe cation</name>
        <dbReference type="ChEBI" id="CHEBI:24875"/>
    </ligand>
</feature>
<protein>
    <recommendedName>
        <fullName evidence="6">Peptide deformylase</fullName>
        <shortName evidence="6">PDF</shortName>
        <ecNumber evidence="6">3.5.1.88</ecNumber>
    </recommendedName>
    <alternativeName>
        <fullName evidence="6">Polypeptide deformylase</fullName>
    </alternativeName>
</protein>
<feature type="active site" evidence="6">
    <location>
        <position position="137"/>
    </location>
</feature>
<sequence length="176" mass="19050">MTVLSIRKVGDPVLRQVAEPVTVFDAELRRLVADLNQTLAGANGAGLAAPQVGVSLRVFAINPNLPGNDRKLDHLINPGLEFPDEEEQSGPEGCLSIPGVFLDTKRRMNVVARGLTKHGDPVQVVGDGLMARCIQHETDHLDGVLFIDHQDGEGQERILATLREASWGSRVKVSPH</sequence>
<reference evidence="7 8" key="1">
    <citation type="submission" date="2022-06" db="EMBL/GenBank/DDBJ databases">
        <title>Actinoplanes abujensis sp. nov., isolated from Nigerian arid soil.</title>
        <authorList>
            <person name="Ding P."/>
        </authorList>
    </citation>
    <scope>NUCLEOTIDE SEQUENCE [LARGE SCALE GENOMIC DNA]</scope>
    <source>
        <strain evidence="8">TRM88002</strain>
    </source>
</reference>
<dbReference type="PIRSF" id="PIRSF004749">
    <property type="entry name" value="Pep_def"/>
    <property type="match status" value="1"/>
</dbReference>
<dbReference type="PANTHER" id="PTHR10458">
    <property type="entry name" value="PEPTIDE DEFORMYLASE"/>
    <property type="match status" value="1"/>
</dbReference>